<dbReference type="PROSITE" id="PS50821">
    <property type="entry name" value="PAZ"/>
    <property type="match status" value="1"/>
</dbReference>
<dbReference type="SMART" id="SM00950">
    <property type="entry name" value="Piwi"/>
    <property type="match status" value="1"/>
</dbReference>
<keyword evidence="5" id="KW-1185">Reference proteome</keyword>
<protein>
    <recommendedName>
        <fullName evidence="6">Piwi domain-containing protein</fullName>
    </recommendedName>
</protein>
<dbReference type="InterPro" id="IPR036397">
    <property type="entry name" value="RNaseH_sf"/>
</dbReference>
<reference evidence="4 5" key="1">
    <citation type="submission" date="2020-04" db="EMBL/GenBank/DDBJ databases">
        <authorList>
            <person name="Laetsch R D."/>
            <person name="Stevens L."/>
            <person name="Kumar S."/>
            <person name="Blaxter L. M."/>
        </authorList>
    </citation>
    <scope>NUCLEOTIDE SEQUENCE [LARGE SCALE GENOMIC DNA]</scope>
</reference>
<dbReference type="InterPro" id="IPR056992">
    <property type="entry name" value="HRDE1/NRDE-3-like_N"/>
</dbReference>
<dbReference type="AlphaFoldDB" id="A0A8S1F6R2"/>
<feature type="domain" description="PAZ" evidence="2">
    <location>
        <begin position="357"/>
        <end position="466"/>
    </location>
</feature>
<dbReference type="OrthoDB" id="10252740at2759"/>
<evidence type="ECO:0000259" key="2">
    <source>
        <dbReference type="PROSITE" id="PS50821"/>
    </source>
</evidence>
<evidence type="ECO:0000256" key="1">
    <source>
        <dbReference type="SAM" id="MobiDB-lite"/>
    </source>
</evidence>
<evidence type="ECO:0000313" key="5">
    <source>
        <dbReference type="Proteomes" id="UP000494206"/>
    </source>
</evidence>
<evidence type="ECO:0000313" key="4">
    <source>
        <dbReference type="EMBL" id="CAB3411564.1"/>
    </source>
</evidence>
<dbReference type="Proteomes" id="UP000494206">
    <property type="component" value="Unassembled WGS sequence"/>
</dbReference>
<dbReference type="GO" id="GO:0003723">
    <property type="term" value="F:RNA binding"/>
    <property type="evidence" value="ECO:0007669"/>
    <property type="project" value="InterPro"/>
</dbReference>
<dbReference type="Gene3D" id="3.30.420.10">
    <property type="entry name" value="Ribonuclease H-like superfamily/Ribonuclease H"/>
    <property type="match status" value="1"/>
</dbReference>
<proteinExistence type="predicted"/>
<dbReference type="Pfam" id="PF25128">
    <property type="entry name" value="HRDE1_NRDE3_N"/>
    <property type="match status" value="1"/>
</dbReference>
<dbReference type="Pfam" id="PF02170">
    <property type="entry name" value="PAZ"/>
    <property type="match status" value="1"/>
</dbReference>
<dbReference type="CDD" id="cd02826">
    <property type="entry name" value="Piwi-like"/>
    <property type="match status" value="1"/>
</dbReference>
<dbReference type="Pfam" id="PF02171">
    <property type="entry name" value="Piwi"/>
    <property type="match status" value="1"/>
</dbReference>
<dbReference type="SUPFAM" id="SSF101690">
    <property type="entry name" value="PAZ domain"/>
    <property type="match status" value="1"/>
</dbReference>
<dbReference type="InterPro" id="IPR036085">
    <property type="entry name" value="PAZ_dom_sf"/>
</dbReference>
<dbReference type="InterPro" id="IPR003165">
    <property type="entry name" value="Piwi"/>
</dbReference>
<dbReference type="InterPro" id="IPR057272">
    <property type="entry name" value="Piwi_nem"/>
</dbReference>
<dbReference type="PROSITE" id="PS50822">
    <property type="entry name" value="PIWI"/>
    <property type="match status" value="1"/>
</dbReference>
<dbReference type="CDD" id="cd02846">
    <property type="entry name" value="PAZ_argonaute_like"/>
    <property type="match status" value="1"/>
</dbReference>
<evidence type="ECO:0000259" key="3">
    <source>
        <dbReference type="PROSITE" id="PS50822"/>
    </source>
</evidence>
<dbReference type="Gene3D" id="2.170.260.10">
    <property type="entry name" value="paz domain"/>
    <property type="match status" value="1"/>
</dbReference>
<evidence type="ECO:0008006" key="6">
    <source>
        <dbReference type="Google" id="ProtNLM"/>
    </source>
</evidence>
<dbReference type="Gene3D" id="3.40.50.2300">
    <property type="match status" value="1"/>
</dbReference>
<comment type="caution">
    <text evidence="4">The sequence shown here is derived from an EMBL/GenBank/DDBJ whole genome shotgun (WGS) entry which is preliminary data.</text>
</comment>
<dbReference type="InterPro" id="IPR012337">
    <property type="entry name" value="RNaseH-like_sf"/>
</dbReference>
<dbReference type="InterPro" id="IPR003100">
    <property type="entry name" value="PAZ_dom"/>
</dbReference>
<sequence>MSNDLLGSILSDMSTQNNQKNSATSSANKPPIISNPSSGVNSFRETFRIPKRQKDSVEGPEKKKIFASASSTKDSFLTKPDEIVRVNMFPLDISDLCPIIEQYHLDILIENKKGKQVSVNDEKKGYGDISRVKRLWGLMNIWKHLPEKRPDLFSNMKYHEFIFDGGATFYGSEGKYLGGNEESVELMVPTDIEPSRLHAIQQISRGEIIKIIIKIQRVKPDIAAKIIARGPQAYERLNSDQLIRFLECTLSQNLYTRDFFTFGSSTFLRTSDYINDRSNKDKSCQMDDEGIEIKTGFTKSIRLLNGSDGTPTFVVVIDVHRSAFYQESSVLKLMAKLIKNRGSLGRHGNFDTSNEDGVYRILEQIKSIKSSDLRKILDPLKTVAVSPKHLNSGKLNLFYIMDFDFRDHDKITFPFTKDGDTKMVTVEEYFLRTKNIKLRYNFLPFAIERKKESVSFHPLELLEIERGQRVKQNHIPASITKELTGKLLLLPENHLERYTSILQNFLKVEKQKSVKSYGIRVKLAPFRVPSKILPPPTLRADNETSTPRNDTNHRVNVILKNKFARPAHINKIVLVHFEGVEKLDMTRFRDKLLSCSEHYKIKINDKNFDIVACQEKDFDGLRNLMENAKQEKVSIVLGVTKEQKPDVHDYMKLLEAETGQQTYHLWLSTIRKCLMDSGNSATIDNVIRKLNVKAGGLNFIVTVPTKRNNQVVCNGDSKAINDKFFKNVMFVGFEFSHAGSTCLFDRQNNVVCGTPSVVGFTYSFEKSTDLGGFPWLQVPRSHQLHYLSKHFPVGVMNYYKQCKTLPSCIVIYRSGTSVGADENAEGELCQLSQGIKMDPELQKRNGGKPYTPKIVHIVVSKRCKLRLFPDKITGKKPQEQNVRSGTSVDGAISTKGLQEFVLVSQTGSLGTTRPTKYTIVRNDAKWTLNEIEHLTYFLSFGHQVSYAPPGVPAILFAAENMAKRGLNNFKTSQMLQKITELDRENATEDTSGKMMEALTSKFEAIDLQCKQFWA</sequence>
<dbReference type="EMBL" id="CADEPM010000014">
    <property type="protein sequence ID" value="CAB3411564.1"/>
    <property type="molecule type" value="Genomic_DNA"/>
</dbReference>
<dbReference type="SUPFAM" id="SSF53098">
    <property type="entry name" value="Ribonuclease H-like"/>
    <property type="match status" value="1"/>
</dbReference>
<dbReference type="PANTHER" id="PTHR22891">
    <property type="entry name" value="EUKARYOTIC TRANSLATION INITIATION FACTOR 2C"/>
    <property type="match status" value="1"/>
</dbReference>
<organism evidence="4 5">
    <name type="scientific">Caenorhabditis bovis</name>
    <dbReference type="NCBI Taxonomy" id="2654633"/>
    <lineage>
        <taxon>Eukaryota</taxon>
        <taxon>Metazoa</taxon>
        <taxon>Ecdysozoa</taxon>
        <taxon>Nematoda</taxon>
        <taxon>Chromadorea</taxon>
        <taxon>Rhabditida</taxon>
        <taxon>Rhabditina</taxon>
        <taxon>Rhabditomorpha</taxon>
        <taxon>Rhabditoidea</taxon>
        <taxon>Rhabditidae</taxon>
        <taxon>Peloderinae</taxon>
        <taxon>Caenorhabditis</taxon>
    </lineage>
</organism>
<accession>A0A8S1F6R2</accession>
<feature type="domain" description="Piwi" evidence="3">
    <location>
        <begin position="683"/>
        <end position="970"/>
    </location>
</feature>
<gene>
    <name evidence="4" type="ORF">CBOVIS_LOCUS12947</name>
</gene>
<name>A0A8S1F6R2_9PELO</name>
<feature type="region of interest" description="Disordered" evidence="1">
    <location>
        <begin position="14"/>
        <end position="43"/>
    </location>
</feature>